<evidence type="ECO:0000259" key="8">
    <source>
        <dbReference type="Pfam" id="PF02687"/>
    </source>
</evidence>
<dbReference type="RefSeq" id="WP_155843455.1">
    <property type="nucleotide sequence ID" value="NZ_BAAAIA010000008.1"/>
</dbReference>
<dbReference type="InterPro" id="IPR003838">
    <property type="entry name" value="ABC3_permease_C"/>
</dbReference>
<comment type="caution">
    <text evidence="10">The sequence shown here is derived from an EMBL/GenBank/DDBJ whole genome shotgun (WGS) entry which is preliminary data.</text>
</comment>
<feature type="transmembrane region" description="Helical" evidence="7">
    <location>
        <begin position="299"/>
        <end position="324"/>
    </location>
</feature>
<dbReference type="Pfam" id="PF02687">
    <property type="entry name" value="FtsX"/>
    <property type="match status" value="1"/>
</dbReference>
<evidence type="ECO:0000256" key="4">
    <source>
        <dbReference type="ARBA" id="ARBA00022989"/>
    </source>
</evidence>
<accession>A0A7C9LUM7</accession>
<evidence type="ECO:0000256" key="6">
    <source>
        <dbReference type="ARBA" id="ARBA00038076"/>
    </source>
</evidence>
<dbReference type="PANTHER" id="PTHR30572:SF4">
    <property type="entry name" value="ABC TRANSPORTER PERMEASE YTRF"/>
    <property type="match status" value="1"/>
</dbReference>
<dbReference type="InterPro" id="IPR025857">
    <property type="entry name" value="MacB_PCD"/>
</dbReference>
<dbReference type="GO" id="GO:0022857">
    <property type="term" value="F:transmembrane transporter activity"/>
    <property type="evidence" value="ECO:0007669"/>
    <property type="project" value="TreeGrafter"/>
</dbReference>
<comment type="similarity">
    <text evidence="6">Belongs to the ABC-4 integral membrane protein family.</text>
</comment>
<evidence type="ECO:0000256" key="2">
    <source>
        <dbReference type="ARBA" id="ARBA00022475"/>
    </source>
</evidence>
<protein>
    <submittedName>
        <fullName evidence="10">FtsX-like permease family protein</fullName>
    </submittedName>
</protein>
<feature type="transmembrane region" description="Helical" evidence="7">
    <location>
        <begin position="391"/>
        <end position="414"/>
    </location>
</feature>
<keyword evidence="3 7" id="KW-0812">Transmembrane</keyword>
<evidence type="ECO:0000313" key="11">
    <source>
        <dbReference type="Proteomes" id="UP000480122"/>
    </source>
</evidence>
<keyword evidence="5 7" id="KW-0472">Membrane</keyword>
<dbReference type="OrthoDB" id="9780560at2"/>
<feature type="domain" description="MacB-like periplasmic core" evidence="9">
    <location>
        <begin position="21"/>
        <end position="265"/>
    </location>
</feature>
<reference evidence="10 11" key="1">
    <citation type="submission" date="2019-11" db="EMBL/GenBank/DDBJ databases">
        <title>Agromyces kandeliae sp. nov., isolated from mangrove soil.</title>
        <authorList>
            <person name="Wang R."/>
        </authorList>
    </citation>
    <scope>NUCLEOTIDE SEQUENCE [LARGE SCALE GENOMIC DNA]</scope>
    <source>
        <strain evidence="10 11">JCM 11431</strain>
    </source>
</reference>
<dbReference type="EMBL" id="WODA01000025">
    <property type="protein sequence ID" value="MUN08576.1"/>
    <property type="molecule type" value="Genomic_DNA"/>
</dbReference>
<evidence type="ECO:0000313" key="10">
    <source>
        <dbReference type="EMBL" id="MUN08576.1"/>
    </source>
</evidence>
<dbReference type="InterPro" id="IPR050250">
    <property type="entry name" value="Macrolide_Exporter_MacB"/>
</dbReference>
<feature type="transmembrane region" description="Helical" evidence="7">
    <location>
        <begin position="345"/>
        <end position="371"/>
    </location>
</feature>
<evidence type="ECO:0000256" key="7">
    <source>
        <dbReference type="SAM" id="Phobius"/>
    </source>
</evidence>
<evidence type="ECO:0000259" key="9">
    <source>
        <dbReference type="Pfam" id="PF12704"/>
    </source>
</evidence>
<keyword evidence="2" id="KW-1003">Cell membrane</keyword>
<keyword evidence="4 7" id="KW-1133">Transmembrane helix</keyword>
<dbReference type="PANTHER" id="PTHR30572">
    <property type="entry name" value="MEMBRANE COMPONENT OF TRANSPORTER-RELATED"/>
    <property type="match status" value="1"/>
</dbReference>
<gene>
    <name evidence="10" type="ORF">GLX25_15815</name>
</gene>
<feature type="domain" description="ABC3 transporter permease C-terminal" evidence="8">
    <location>
        <begin position="303"/>
        <end position="426"/>
    </location>
</feature>
<dbReference type="GO" id="GO:0005886">
    <property type="term" value="C:plasma membrane"/>
    <property type="evidence" value="ECO:0007669"/>
    <property type="project" value="UniProtKB-SubCell"/>
</dbReference>
<organism evidence="10 11">
    <name type="scientific">Agromyces luteolus</name>
    <dbReference type="NCBI Taxonomy" id="88373"/>
    <lineage>
        <taxon>Bacteria</taxon>
        <taxon>Bacillati</taxon>
        <taxon>Actinomycetota</taxon>
        <taxon>Actinomycetes</taxon>
        <taxon>Micrococcales</taxon>
        <taxon>Microbacteriaceae</taxon>
        <taxon>Agromyces</taxon>
    </lineage>
</organism>
<evidence type="ECO:0000256" key="5">
    <source>
        <dbReference type="ARBA" id="ARBA00023136"/>
    </source>
</evidence>
<proteinExistence type="inferred from homology"/>
<dbReference type="AlphaFoldDB" id="A0A7C9LUM7"/>
<dbReference type="Pfam" id="PF12704">
    <property type="entry name" value="MacB_PCD"/>
    <property type="match status" value="1"/>
</dbReference>
<feature type="transmembrane region" description="Helical" evidence="7">
    <location>
        <begin position="21"/>
        <end position="42"/>
    </location>
</feature>
<keyword evidence="11" id="KW-1185">Reference proteome</keyword>
<name>A0A7C9LUM7_9MICO</name>
<sequence>MKTIDLVRTGVRNTFRSRARTTLTVLAIFVGAFTLTITSGLGTGINRYIDDTVAAIGGGDVLTVTKVADEDFDPTDTSPQEYDPNAVTTGDGIARTSIEMMTQDDLDAIGDVDDILDVEPITPAQVDYVSHDDGTRYTATVSALTPGQTVQTTAGAEPENGTTQFQISLPPTYVEPLGFDDDTDAIGATLTIAVTDGAFEQHTVDAEIVGVTEETLAGPGGASLIANQALQDELVTLQSTGLPDDQLDQWAQATATFDPELTPDEVDALKEGLADEGFSGTTTADTLGAFTTVIDTIVLILNAFAGIALLAAGFGIVNTLLMSVQERTREIGLMKAMGMSSGRVFGLFSIEAVFIGFLGSAIGVITAMIVGTAVSGLLAGALLANLPGLTLIAFDPITIGVTILVIMAVAFLAGTLPAARAARKDPVDALRYE</sequence>
<comment type="subcellular location">
    <subcellularLocation>
        <location evidence="1">Cell membrane</location>
        <topology evidence="1">Multi-pass membrane protein</topology>
    </subcellularLocation>
</comment>
<dbReference type="Proteomes" id="UP000480122">
    <property type="component" value="Unassembled WGS sequence"/>
</dbReference>
<evidence type="ECO:0000256" key="1">
    <source>
        <dbReference type="ARBA" id="ARBA00004651"/>
    </source>
</evidence>
<evidence type="ECO:0000256" key="3">
    <source>
        <dbReference type="ARBA" id="ARBA00022692"/>
    </source>
</evidence>